<evidence type="ECO:0000256" key="1">
    <source>
        <dbReference type="SAM" id="Phobius"/>
    </source>
</evidence>
<organism evidence="3 4">
    <name type="scientific">Paraconexibacter antarcticus</name>
    <dbReference type="NCBI Taxonomy" id="2949664"/>
    <lineage>
        <taxon>Bacteria</taxon>
        <taxon>Bacillati</taxon>
        <taxon>Actinomycetota</taxon>
        <taxon>Thermoleophilia</taxon>
        <taxon>Solirubrobacterales</taxon>
        <taxon>Paraconexibacteraceae</taxon>
        <taxon>Paraconexibacter</taxon>
    </lineage>
</organism>
<feature type="chain" id="PRO_5045818248" description="DUF916 domain-containing protein" evidence="2">
    <location>
        <begin position="29"/>
        <end position="446"/>
    </location>
</feature>
<dbReference type="RefSeq" id="WP_254573298.1">
    <property type="nucleotide sequence ID" value="NZ_CP098502.1"/>
</dbReference>
<dbReference type="Proteomes" id="UP001056035">
    <property type="component" value="Chromosome"/>
</dbReference>
<keyword evidence="1" id="KW-1133">Transmembrane helix</keyword>
<keyword evidence="2" id="KW-0732">Signal</keyword>
<accession>A0ABY5E1E0</accession>
<proteinExistence type="predicted"/>
<keyword evidence="1" id="KW-0472">Membrane</keyword>
<evidence type="ECO:0008006" key="5">
    <source>
        <dbReference type="Google" id="ProtNLM"/>
    </source>
</evidence>
<feature type="transmembrane region" description="Helical" evidence="1">
    <location>
        <begin position="403"/>
        <end position="422"/>
    </location>
</feature>
<keyword evidence="1" id="KW-0812">Transmembrane</keyword>
<sequence>MSLRRPLAFAAVALGLLGPSGLPAPAAAAGGSDHGTFSIGPSRRNVVARPPVALVPTRVSNSTRQPYDVKVFPVVLHQQLSGAFAFDETADALRTARTILGVGPARFRLAPGTARIVKVDWNLLPLQAHAAYVGIVFQGQPRLPGGPSVPVISRLLSINLLRLPGHHHRSGRFTALHVVQVGPRALQLIARVKNTGDVVGVPQHGRFVVRDAGGRAVSGGHWTGDVVVPGAEREFPIELRRRLPAGEYTARVAMRFGPGHDRKVPVRFRLASPGTLAAPAVDVTAFGAHGEVGGAARVSARVRSTGTAMAGVDLGLSVFRVTRGTPETRPVATRRLRLRDMRPGTTSRVGVGLAGPLARGSYHVVARWRDATGTAQILTTDFAAAPHRSLAARVHRFLRLHEGAIGAGVGAAVLLLLLLVLWRRQRRLEDELRRVKAEHHAGAPSA</sequence>
<name>A0ABY5E1E0_9ACTN</name>
<protein>
    <recommendedName>
        <fullName evidence="5">DUF916 domain-containing protein</fullName>
    </recommendedName>
</protein>
<evidence type="ECO:0000313" key="3">
    <source>
        <dbReference type="EMBL" id="UTI66630.1"/>
    </source>
</evidence>
<feature type="signal peptide" evidence="2">
    <location>
        <begin position="1"/>
        <end position="28"/>
    </location>
</feature>
<reference evidence="3 4" key="1">
    <citation type="submission" date="2022-06" db="EMBL/GenBank/DDBJ databases">
        <title>Paraconexibacter antarcticus.</title>
        <authorList>
            <person name="Kim C.S."/>
        </authorList>
    </citation>
    <scope>NUCLEOTIDE SEQUENCE [LARGE SCALE GENOMIC DNA]</scope>
    <source>
        <strain evidence="3 4">02-257</strain>
    </source>
</reference>
<gene>
    <name evidence="3" type="ORF">NBH00_10550</name>
</gene>
<evidence type="ECO:0000313" key="4">
    <source>
        <dbReference type="Proteomes" id="UP001056035"/>
    </source>
</evidence>
<dbReference type="EMBL" id="CP098502">
    <property type="protein sequence ID" value="UTI66630.1"/>
    <property type="molecule type" value="Genomic_DNA"/>
</dbReference>
<keyword evidence="4" id="KW-1185">Reference proteome</keyword>
<evidence type="ECO:0000256" key="2">
    <source>
        <dbReference type="SAM" id="SignalP"/>
    </source>
</evidence>